<dbReference type="EMBL" id="CVMT01000008">
    <property type="protein sequence ID" value="CRG90633.1"/>
    <property type="molecule type" value="Genomic_DNA"/>
</dbReference>
<dbReference type="InterPro" id="IPR039632">
    <property type="entry name" value="TMEM42"/>
</dbReference>
<evidence type="ECO:0000313" key="6">
    <source>
        <dbReference type="Proteomes" id="UP000054383"/>
    </source>
</evidence>
<keyword evidence="4" id="KW-0472">Membrane</keyword>
<feature type="transmembrane region" description="Helical" evidence="4">
    <location>
        <begin position="118"/>
        <end position="136"/>
    </location>
</feature>
<evidence type="ECO:0000313" key="5">
    <source>
        <dbReference type="EMBL" id="CRG90633.1"/>
    </source>
</evidence>
<dbReference type="InterPro" id="IPR037185">
    <property type="entry name" value="EmrE-like"/>
</dbReference>
<dbReference type="PANTHER" id="PTHR31965:SF1">
    <property type="entry name" value="TRANSMEMBRANE PROTEIN 42"/>
    <property type="match status" value="1"/>
</dbReference>
<keyword evidence="4" id="KW-1133">Transmembrane helix</keyword>
<name>A0A0U1M4Z5_TALIS</name>
<comment type="subcellular location">
    <subcellularLocation>
        <location evidence="1">Endoplasmic reticulum membrane</location>
        <topology evidence="1">Multi-pass membrane protein</topology>
    </subcellularLocation>
</comment>
<feature type="compositionally biased region" description="Basic and acidic residues" evidence="3">
    <location>
        <begin position="139"/>
        <end position="148"/>
    </location>
</feature>
<dbReference type="AlphaFoldDB" id="A0A0U1M4Z5"/>
<gene>
    <name evidence="5" type="ORF">PISL3812_07677</name>
</gene>
<organism evidence="5 6">
    <name type="scientific">Talaromyces islandicus</name>
    <name type="common">Penicillium islandicum</name>
    <dbReference type="NCBI Taxonomy" id="28573"/>
    <lineage>
        <taxon>Eukaryota</taxon>
        <taxon>Fungi</taxon>
        <taxon>Dikarya</taxon>
        <taxon>Ascomycota</taxon>
        <taxon>Pezizomycotina</taxon>
        <taxon>Eurotiomycetes</taxon>
        <taxon>Eurotiomycetidae</taxon>
        <taxon>Eurotiales</taxon>
        <taxon>Trichocomaceae</taxon>
        <taxon>Talaromyces</taxon>
        <taxon>Talaromyces sect. Islandici</taxon>
    </lineage>
</organism>
<feature type="compositionally biased region" description="Acidic residues" evidence="3">
    <location>
        <begin position="149"/>
        <end position="186"/>
    </location>
</feature>
<feature type="transmembrane region" description="Helical" evidence="4">
    <location>
        <begin position="92"/>
        <end position="112"/>
    </location>
</feature>
<sequence>MAKPNSFTATRWITLALASGTFAALNGLFAKLTTTAATSSIAHFIAHALNLPEGIIEALVRAAFFALNILSNITMWALFTRALTAAPSTTKVSITNTAANFLVTAVLGMMVFGEKVGGLWWIGAGMMGGGCILVGMREEKTTDSSGKEEGEEEEEDQGEGEGEDEEEEEEEEVDDDDDEQESEEDAPLVPPKRTTRSTRSTKS</sequence>
<evidence type="ECO:0000256" key="2">
    <source>
        <dbReference type="ARBA" id="ARBA00022824"/>
    </source>
</evidence>
<evidence type="ECO:0000256" key="1">
    <source>
        <dbReference type="ARBA" id="ARBA00004477"/>
    </source>
</evidence>
<evidence type="ECO:0000256" key="4">
    <source>
        <dbReference type="SAM" id="Phobius"/>
    </source>
</evidence>
<reference evidence="5 6" key="1">
    <citation type="submission" date="2015-04" db="EMBL/GenBank/DDBJ databases">
        <authorList>
            <person name="Syromyatnikov M.Y."/>
            <person name="Popov V.N."/>
        </authorList>
    </citation>
    <scope>NUCLEOTIDE SEQUENCE [LARGE SCALE GENOMIC DNA]</scope>
    <source>
        <strain evidence="5">WF-38-12</strain>
    </source>
</reference>
<dbReference type="STRING" id="28573.A0A0U1M4Z5"/>
<feature type="transmembrane region" description="Helical" evidence="4">
    <location>
        <begin position="58"/>
        <end position="80"/>
    </location>
</feature>
<evidence type="ECO:0008006" key="7">
    <source>
        <dbReference type="Google" id="ProtNLM"/>
    </source>
</evidence>
<keyword evidence="4" id="KW-0812">Transmembrane</keyword>
<keyword evidence="2" id="KW-0256">Endoplasmic reticulum</keyword>
<dbReference type="Proteomes" id="UP000054383">
    <property type="component" value="Unassembled WGS sequence"/>
</dbReference>
<feature type="compositionally biased region" description="Basic residues" evidence="3">
    <location>
        <begin position="193"/>
        <end position="203"/>
    </location>
</feature>
<feature type="region of interest" description="Disordered" evidence="3">
    <location>
        <begin position="139"/>
        <end position="203"/>
    </location>
</feature>
<dbReference type="OMA" id="VNAQWLI"/>
<dbReference type="PANTHER" id="PTHR31965">
    <property type="entry name" value="TRANSMEMBRANE PROTEIN 42"/>
    <property type="match status" value="1"/>
</dbReference>
<dbReference type="SUPFAM" id="SSF103481">
    <property type="entry name" value="Multidrug resistance efflux transporter EmrE"/>
    <property type="match status" value="1"/>
</dbReference>
<accession>A0A0U1M4Z5</accession>
<proteinExistence type="predicted"/>
<keyword evidence="6" id="KW-1185">Reference proteome</keyword>
<protein>
    <recommendedName>
        <fullName evidence="7">EamA domain-containing protein</fullName>
    </recommendedName>
</protein>
<dbReference type="OrthoDB" id="5854584at2759"/>
<evidence type="ECO:0000256" key="3">
    <source>
        <dbReference type="SAM" id="MobiDB-lite"/>
    </source>
</evidence>